<evidence type="ECO:0000313" key="2">
    <source>
        <dbReference type="Proteomes" id="UP000034022"/>
    </source>
</evidence>
<comment type="caution">
    <text evidence="1">The sequence shown here is derived from an EMBL/GenBank/DDBJ whole genome shotgun (WGS) entry which is preliminary data.</text>
</comment>
<sequence>MKRIILSLTMIVAVGAIVIASTGAFFSDTETSTGNTFTAGEIDLTIDSQQHYNGNSCINGFWSGSAAYPVPGSVCFGTWGQIDDAQGLEGINVTSEKFFTFNDLKPGDWGENTISLHVDSNPAWVCANIKVKSDYDVTCTEPEEADDQDCSTDLNAFNGEIAENLSLAWWADDGDSVLEGNENVFFMNGSKLSTLLNGGDTLKLTLADSLQNFFTNLNSGPLNGGTTYYVGMQWCFGDMVINGTTITCNGAPVNNASQSDSLTADISFSAVQSRNNSSFRCKDTYKPAI</sequence>
<evidence type="ECO:0000313" key="1">
    <source>
        <dbReference type="EMBL" id="KKQ69633.1"/>
    </source>
</evidence>
<gene>
    <name evidence="1" type="ORF">US91_C0011G0003</name>
</gene>
<protein>
    <submittedName>
        <fullName evidence="1">von Willebrand factor type A</fullName>
    </submittedName>
</protein>
<proteinExistence type="predicted"/>
<dbReference type="InterPro" id="IPR023833">
    <property type="entry name" value="Signal_pept_SipW-depend-type"/>
</dbReference>
<reference evidence="1 2" key="1">
    <citation type="journal article" date="2015" name="Nature">
        <title>rRNA introns, odd ribosomes, and small enigmatic genomes across a large radiation of phyla.</title>
        <authorList>
            <person name="Brown C.T."/>
            <person name="Hug L.A."/>
            <person name="Thomas B.C."/>
            <person name="Sharon I."/>
            <person name="Castelle C.J."/>
            <person name="Singh A."/>
            <person name="Wilkins M.J."/>
            <person name="Williams K.H."/>
            <person name="Banfield J.F."/>
        </authorList>
    </citation>
    <scope>NUCLEOTIDE SEQUENCE [LARGE SCALE GENOMIC DNA]</scope>
</reference>
<dbReference type="EMBL" id="LBUU01000011">
    <property type="protein sequence ID" value="KKQ69633.1"/>
    <property type="molecule type" value="Genomic_DNA"/>
</dbReference>
<dbReference type="Proteomes" id="UP000034022">
    <property type="component" value="Unassembled WGS sequence"/>
</dbReference>
<dbReference type="NCBIfam" id="TIGR04088">
    <property type="entry name" value="cognate_SipW"/>
    <property type="match status" value="1"/>
</dbReference>
<accession>A0A0G0JQ06</accession>
<name>A0A0G0JQ06_9BACT</name>
<organism evidence="1 2">
    <name type="scientific">Candidatus Falkowbacteria bacterium GW2011_GWE1_38_31</name>
    <dbReference type="NCBI Taxonomy" id="1618638"/>
    <lineage>
        <taxon>Bacteria</taxon>
        <taxon>Candidatus Falkowiibacteriota</taxon>
    </lineage>
</organism>
<dbReference type="AlphaFoldDB" id="A0A0G0JQ06"/>